<accession>A0A9J6BEN8</accession>
<dbReference type="Proteomes" id="UP001107558">
    <property type="component" value="Chromosome 4"/>
</dbReference>
<dbReference type="AlphaFoldDB" id="A0A9J6BEN8"/>
<keyword evidence="3" id="KW-1185">Reference proteome</keyword>
<feature type="compositionally biased region" description="Basic residues" evidence="1">
    <location>
        <begin position="15"/>
        <end position="28"/>
    </location>
</feature>
<evidence type="ECO:0000313" key="2">
    <source>
        <dbReference type="EMBL" id="KAG5667971.1"/>
    </source>
</evidence>
<protein>
    <submittedName>
        <fullName evidence="2">Uncharacterized protein</fullName>
    </submittedName>
</protein>
<reference evidence="2" key="1">
    <citation type="submission" date="2021-03" db="EMBL/GenBank/DDBJ databases">
        <title>Chromosome level genome of the anhydrobiotic midge Polypedilum vanderplanki.</title>
        <authorList>
            <person name="Yoshida Y."/>
            <person name="Kikawada T."/>
            <person name="Gusev O."/>
        </authorList>
    </citation>
    <scope>NUCLEOTIDE SEQUENCE</scope>
    <source>
        <strain evidence="2">NIAS01</strain>
        <tissue evidence="2">Whole body or cell culture</tissue>
    </source>
</reference>
<proteinExistence type="predicted"/>
<name>A0A9J6BEN8_POLVA</name>
<gene>
    <name evidence="2" type="ORF">PVAND_015930</name>
</gene>
<evidence type="ECO:0000313" key="3">
    <source>
        <dbReference type="Proteomes" id="UP001107558"/>
    </source>
</evidence>
<feature type="region of interest" description="Disordered" evidence="1">
    <location>
        <begin position="1"/>
        <end position="28"/>
    </location>
</feature>
<organism evidence="2 3">
    <name type="scientific">Polypedilum vanderplanki</name>
    <name type="common">Sleeping chironomid midge</name>
    <dbReference type="NCBI Taxonomy" id="319348"/>
    <lineage>
        <taxon>Eukaryota</taxon>
        <taxon>Metazoa</taxon>
        <taxon>Ecdysozoa</taxon>
        <taxon>Arthropoda</taxon>
        <taxon>Hexapoda</taxon>
        <taxon>Insecta</taxon>
        <taxon>Pterygota</taxon>
        <taxon>Neoptera</taxon>
        <taxon>Endopterygota</taxon>
        <taxon>Diptera</taxon>
        <taxon>Nematocera</taxon>
        <taxon>Chironomoidea</taxon>
        <taxon>Chironomidae</taxon>
        <taxon>Chironominae</taxon>
        <taxon>Polypedilum</taxon>
        <taxon>Polypedilum</taxon>
    </lineage>
</organism>
<comment type="caution">
    <text evidence="2">The sequence shown here is derived from an EMBL/GenBank/DDBJ whole genome shotgun (WGS) entry which is preliminary data.</text>
</comment>
<evidence type="ECO:0000256" key="1">
    <source>
        <dbReference type="SAM" id="MobiDB-lite"/>
    </source>
</evidence>
<sequence>MESFPESGIPVPVPGRKKPNEHHKRHRHHFHFLPPPPVIIHKQPQQPYYYYQSPAQAPALAPGIIRKLTRTFAINITAIIAGVPRRNFIIIGDDNISLGGRYRGDLFWQNSNEFRKYGYPQYDPITGNLFYPYVENPSLYDQQYLSNGAYLTGQYGPPQYQQNFPIYPSFPLQNSGNDNYQNPSSSASASANGFGNIAEGLTNTGGKLLGDTSASASRAGTVNTAADFQGVFRPGPIKFFYM</sequence>
<dbReference type="EMBL" id="JADBJN010000004">
    <property type="protein sequence ID" value="KAG5667971.1"/>
    <property type="molecule type" value="Genomic_DNA"/>
</dbReference>